<keyword evidence="4 13" id="KW-0396">Initiation factor</keyword>
<evidence type="ECO:0000256" key="6">
    <source>
        <dbReference type="ARBA" id="ARBA00044144"/>
    </source>
</evidence>
<dbReference type="Pfam" id="PF25084">
    <property type="entry name" value="LbH_EIF2B"/>
    <property type="match status" value="1"/>
</dbReference>
<dbReference type="STRING" id="144512.A0A0V0U709"/>
<dbReference type="CDD" id="cd00047">
    <property type="entry name" value="PTPc"/>
    <property type="match status" value="1"/>
</dbReference>
<protein>
    <recommendedName>
        <fullName evidence="6">Translation initiation factor eIF2B subunit epsilon</fullName>
    </recommendedName>
    <alternativeName>
        <fullName evidence="7">eIF2B GDP-GTP exchange factor subunit epsilon</fullName>
    </alternativeName>
</protein>
<dbReference type="InterPro" id="IPR029021">
    <property type="entry name" value="Prot-tyrosine_phosphatase-like"/>
</dbReference>
<dbReference type="Gene3D" id="3.90.550.10">
    <property type="entry name" value="Spore Coat Polysaccharide Biosynthesis Protein SpsA, Chain A"/>
    <property type="match status" value="1"/>
</dbReference>
<evidence type="ECO:0000256" key="2">
    <source>
        <dbReference type="ARBA" id="ARBA00007878"/>
    </source>
</evidence>
<sequence length="1770" mass="201809">MEKKEPPLSAVLLAEPFNPVLSFFEKPSYLIPLVNVPLIDYALEFLKTLNLSHLFVVTCDGSTTVKEHVQRRLIGHEFLDNLTFVKCDGCYSVADVFRDIDQRALIKNDFLFLQSGFLCNSNLQSVIDEHRARRKKNKSCIMTILCRTCPKEHPCRSRCDDLVVELEESTQRLLNFRRLEGDESSLTLASNASMTFDLLDCRACICTAQVPPLFSDNFDFQTLDDLMREVLINEEILGHTVHVATVDDCYAASVHDYHSYLSISQNIMERWSYPLTPDLFYFNVEHSIIPKPCYRWKQRNIYSHLQEAQVEKNVKLGKNVTIGSGCIIRAGTEIVNSVIGNNCVIESNCRISNCIIWENVFIGECCVVKETILANKSVLMDHCNVGPRVVIGSKVTVAHGTTLADGRVICGKKLDDDIESVPASQCKYDDSSPALELRAGNPGEESRKSFWPAWFPLVVVKAAPLALVNELDETDADFSMDLEKNMVDRDYRLFFTEVQESLMQGAEEKVPSENMILEINSSKHAYNVTMEQVYQAVVNGLFQLPLEQANCQLSAVDYWKALMPVMRYLEPVLKNYFKNIQSQQILLDVLLNLAVQNECIQSALVRIVHSLFEMDILEEDQILNWYESMHKNSLGAVKLKLEPLVEWLRQAEEESSGEMLLLQLLKRNRNSVHCIFFCSAAMAVSNSKATISDWVANILNMGSAALMERTICEQKELIKPEPQGSKHFSLLENQPKNRYRDIPCLDHSRVILRGSTSDYIHANWVTVPEMGIRVILTQGPKENTLSDFWDMVAQEDAMLLTNLVKTEEISTDKCVKYYPELHKSTKCEGADNYIVICTRTEERRNLVLFTYNEWPDHGVPACGQFVQFVRYIIKCMKKMNNEQHMLIHCSAGVGRSGTLLASIRLLLQLEAGERPNVFQVVNSIRQERARAVQGLNQYRLLYCVILYSCILFNHVPSDKVADVKNIIRSLLQKKQKAHNAHKRKSELRIENNAPLELSCTAMENADVLSTSKVDESAAHSSIAIEKEAEAVVRSHSSLALTACQDFGDSSTLENEVKRTGSKGFLDRQKEIFAKHTVSPKQVKSADKKKQSDKVNSASKPQKSNKSRKSKKSSNKQRCLGLLMLNVICTRCRFHLYRCFSKVYYIDRQPNSLTELGYFNASVGRLLEKSLGLNITHSFDCDLKALEKKLSKISDLNTFRTLVPELIQCGNQFPSEAWSLFGDRVVGYIETSIDQVDSDEELSRWLLLIAYYLPPSDQRWLTCCSRLSENIERISDDAFLCLVHAFMLRRSIPNSVFPILDMQIRHRLGNFSFDDLGLISLAYFKCCRRFQHGHVGRYLAVRLESQLTAVNELQNVPVAAVLKQLRYVQQGDLSNLLPRILKRFAELPSSSLKLITWIHAAFFATKLCLFDENFTKSLFDKVRASKGEIRAKDASVLLHYLAIFDHSADGMDQFLVNIFQTDPNVIRSAIKFPETLTSALRSAVIRGLYPVELIDSCFSSEFISRFRKRHYFPFLDYYFLDCSMAIEKSNSGPRLDFKYLPNISKNKSSDMHTEIDNDSVYKKIHCHIANAVGKRLRCSTAAVQFCRILPHSFALDTVIRFRDGNFDMTKLQYEIKAYNKEELLVPADEIRIVLFVEHNNRCRLHTQVPLGHVQARKRQAIQLGYKVIELNGYEIARRPLNDVETTQLVNVIQQFRNREAIALSTASREKFSIASTLSQPNWRRGQFVELCNTFSGSFTCIYYTSRLGNEVTLSQTFPRVKKSDKRSFVTP</sequence>
<dbReference type="EMBL" id="JYDJ01000047">
    <property type="protein sequence ID" value="KRX47118.1"/>
    <property type="molecule type" value="Genomic_DNA"/>
</dbReference>
<dbReference type="InterPro" id="IPR003595">
    <property type="entry name" value="Tyr_Pase_cat"/>
</dbReference>
<accession>A0A0V0U709</accession>
<feature type="domain" description="Tyrosine specific protein phosphatases" evidence="11">
    <location>
        <begin position="863"/>
        <end position="939"/>
    </location>
</feature>
<dbReference type="InterPro" id="IPR000387">
    <property type="entry name" value="Tyr_Pase_dom"/>
</dbReference>
<gene>
    <name evidence="13" type="primary">Eif2b5</name>
    <name evidence="13" type="ORF">T05_7192</name>
</gene>
<evidence type="ECO:0000259" key="11">
    <source>
        <dbReference type="PROSITE" id="PS50056"/>
    </source>
</evidence>
<dbReference type="SMART" id="SM00515">
    <property type="entry name" value="eIF5C"/>
    <property type="match status" value="1"/>
</dbReference>
<dbReference type="PROSITE" id="PS50055">
    <property type="entry name" value="TYR_PHOSPHATASE_PTP"/>
    <property type="match status" value="1"/>
</dbReference>
<evidence type="ECO:0000256" key="8">
    <source>
        <dbReference type="ARBA" id="ARBA00046432"/>
    </source>
</evidence>
<name>A0A0V0U709_9BILA</name>
<evidence type="ECO:0000256" key="4">
    <source>
        <dbReference type="ARBA" id="ARBA00022540"/>
    </source>
</evidence>
<dbReference type="GO" id="GO:0031369">
    <property type="term" value="F:translation initiation factor binding"/>
    <property type="evidence" value="ECO:0007669"/>
    <property type="project" value="InterPro"/>
</dbReference>
<dbReference type="GO" id="GO:0005085">
    <property type="term" value="F:guanyl-nucleotide exchange factor activity"/>
    <property type="evidence" value="ECO:0007669"/>
    <property type="project" value="InterPro"/>
</dbReference>
<dbReference type="Pfam" id="PF00102">
    <property type="entry name" value="Y_phosphatase"/>
    <property type="match status" value="1"/>
</dbReference>
<dbReference type="PROSITE" id="PS00383">
    <property type="entry name" value="TYR_PHOSPHATASE_1"/>
    <property type="match status" value="1"/>
</dbReference>
<feature type="compositionally biased region" description="Basic residues" evidence="9">
    <location>
        <begin position="1102"/>
        <end position="1112"/>
    </location>
</feature>
<comment type="subcellular location">
    <subcellularLocation>
        <location evidence="1">Cytoplasm</location>
        <location evidence="1">Cytosol</location>
    </subcellularLocation>
</comment>
<evidence type="ECO:0000256" key="1">
    <source>
        <dbReference type="ARBA" id="ARBA00004514"/>
    </source>
</evidence>
<dbReference type="InterPro" id="IPR011004">
    <property type="entry name" value="Trimer_LpxA-like_sf"/>
</dbReference>
<dbReference type="InterPro" id="IPR016130">
    <property type="entry name" value="Tyr_Pase_AS"/>
</dbReference>
<organism evidence="13 14">
    <name type="scientific">Trichinella murrelli</name>
    <dbReference type="NCBI Taxonomy" id="144512"/>
    <lineage>
        <taxon>Eukaryota</taxon>
        <taxon>Metazoa</taxon>
        <taxon>Ecdysozoa</taxon>
        <taxon>Nematoda</taxon>
        <taxon>Enoplea</taxon>
        <taxon>Dorylaimia</taxon>
        <taxon>Trichinellida</taxon>
        <taxon>Trichinellidae</taxon>
        <taxon>Trichinella</taxon>
    </lineage>
</organism>
<dbReference type="GO" id="GO:0005851">
    <property type="term" value="C:eukaryotic translation initiation factor 2B complex"/>
    <property type="evidence" value="ECO:0007669"/>
    <property type="project" value="TreeGrafter"/>
</dbReference>
<dbReference type="SUPFAM" id="SSF51161">
    <property type="entry name" value="Trimeric LpxA-like enzymes"/>
    <property type="match status" value="1"/>
</dbReference>
<dbReference type="PROSITE" id="PS50056">
    <property type="entry name" value="TYR_PHOSPHATASE_2"/>
    <property type="match status" value="1"/>
</dbReference>
<dbReference type="PANTHER" id="PTHR45887">
    <property type="entry name" value="TRANSLATION INITIATION FACTOR EIF-2B SUBUNIT EPSILON"/>
    <property type="match status" value="1"/>
</dbReference>
<dbReference type="PRINTS" id="PR00700">
    <property type="entry name" value="PRTYPHPHTASE"/>
</dbReference>
<dbReference type="InterPro" id="IPR000242">
    <property type="entry name" value="PTP_cat"/>
</dbReference>
<dbReference type="SMART" id="SM00194">
    <property type="entry name" value="PTPc"/>
    <property type="match status" value="1"/>
</dbReference>
<dbReference type="SUPFAM" id="SSF48371">
    <property type="entry name" value="ARM repeat"/>
    <property type="match status" value="1"/>
</dbReference>
<dbReference type="SUPFAM" id="SSF52799">
    <property type="entry name" value="(Phosphotyrosine protein) phosphatases II"/>
    <property type="match status" value="1"/>
</dbReference>
<reference evidence="13 14" key="1">
    <citation type="submission" date="2015-01" db="EMBL/GenBank/DDBJ databases">
        <title>Evolution of Trichinella species and genotypes.</title>
        <authorList>
            <person name="Korhonen P.K."/>
            <person name="Edoardo P."/>
            <person name="Giuseppe L.R."/>
            <person name="Gasser R.B."/>
        </authorList>
    </citation>
    <scope>NUCLEOTIDE SEQUENCE [LARGE SCALE GENOMIC DNA]</scope>
    <source>
        <strain evidence="13">ISS417</strain>
    </source>
</reference>
<evidence type="ECO:0000256" key="3">
    <source>
        <dbReference type="ARBA" id="ARBA00022490"/>
    </source>
</evidence>
<dbReference type="CDD" id="cd03356">
    <property type="entry name" value="LbH_G1P_AT_C_like"/>
    <property type="match status" value="1"/>
</dbReference>
<dbReference type="GO" id="GO:0004725">
    <property type="term" value="F:protein tyrosine phosphatase activity"/>
    <property type="evidence" value="ECO:0007669"/>
    <property type="project" value="InterPro"/>
</dbReference>
<feature type="region of interest" description="Disordered" evidence="9">
    <location>
        <begin position="1076"/>
        <end position="1112"/>
    </location>
</feature>
<dbReference type="InterPro" id="IPR016024">
    <property type="entry name" value="ARM-type_fold"/>
</dbReference>
<evidence type="ECO:0000256" key="5">
    <source>
        <dbReference type="ARBA" id="ARBA00022917"/>
    </source>
</evidence>
<evidence type="ECO:0000313" key="14">
    <source>
        <dbReference type="Proteomes" id="UP000055048"/>
    </source>
</evidence>
<dbReference type="Pfam" id="PF02020">
    <property type="entry name" value="W2"/>
    <property type="match status" value="1"/>
</dbReference>
<feature type="domain" description="W2" evidence="12">
    <location>
        <begin position="488"/>
        <end position="658"/>
    </location>
</feature>
<feature type="domain" description="Tyrosine-protein phosphatase" evidence="10">
    <location>
        <begin position="732"/>
        <end position="948"/>
    </location>
</feature>
<dbReference type="InterPro" id="IPR051956">
    <property type="entry name" value="eIF2B_epsilon"/>
</dbReference>
<proteinExistence type="inferred from homology"/>
<dbReference type="Gene3D" id="3.90.190.10">
    <property type="entry name" value="Protein tyrosine phosphatase superfamily"/>
    <property type="match status" value="1"/>
</dbReference>
<evidence type="ECO:0000256" key="7">
    <source>
        <dbReference type="ARBA" id="ARBA00044345"/>
    </source>
</evidence>
<comment type="subunit">
    <text evidence="8">Component of the translation initiation factor 2B (eIF2B) complex which is a heterodecamer of two sets of five different subunits: alpha, beta, gamma, delta and epsilon. Subunits alpha, beta and delta comprise a regulatory subcomplex and subunits epsilon and gamma comprise a catalytic subcomplex. Within the complex, the hexameric regulatory complex resides at the center, with the two heterodimeric catalytic subcomplexes bound on opposite sides.</text>
</comment>
<comment type="similarity">
    <text evidence="2">Belongs to the eIF-2B gamma/epsilon subunits family.</text>
</comment>
<dbReference type="SMART" id="SM00404">
    <property type="entry name" value="PTPc_motif"/>
    <property type="match status" value="1"/>
</dbReference>
<keyword evidence="3" id="KW-0963">Cytoplasm</keyword>
<evidence type="ECO:0000259" key="10">
    <source>
        <dbReference type="PROSITE" id="PS50055"/>
    </source>
</evidence>
<dbReference type="InterPro" id="IPR056764">
    <property type="entry name" value="LbH_EIF2B3/5"/>
</dbReference>
<evidence type="ECO:0000313" key="13">
    <source>
        <dbReference type="EMBL" id="KRX47118.1"/>
    </source>
</evidence>
<dbReference type="CDD" id="cd11558">
    <property type="entry name" value="W2_eIF2B_epsilon"/>
    <property type="match status" value="1"/>
</dbReference>
<dbReference type="PANTHER" id="PTHR45887:SF1">
    <property type="entry name" value="TRANSLATION INITIATION FACTOR EIF-2B SUBUNIT EPSILON"/>
    <property type="match status" value="1"/>
</dbReference>
<feature type="compositionally biased region" description="Basic and acidic residues" evidence="9">
    <location>
        <begin position="1083"/>
        <end position="1092"/>
    </location>
</feature>
<evidence type="ECO:0000256" key="9">
    <source>
        <dbReference type="SAM" id="MobiDB-lite"/>
    </source>
</evidence>
<dbReference type="GO" id="GO:0003743">
    <property type="term" value="F:translation initiation factor activity"/>
    <property type="evidence" value="ECO:0007669"/>
    <property type="project" value="UniProtKB-KW"/>
</dbReference>
<dbReference type="Proteomes" id="UP000055048">
    <property type="component" value="Unassembled WGS sequence"/>
</dbReference>
<dbReference type="InterPro" id="IPR044123">
    <property type="entry name" value="W2_eIF2B_epsilon"/>
</dbReference>
<dbReference type="Gene3D" id="1.25.40.180">
    <property type="match status" value="1"/>
</dbReference>
<dbReference type="SUPFAM" id="SSF53448">
    <property type="entry name" value="Nucleotide-diphospho-sugar transferases"/>
    <property type="match status" value="1"/>
</dbReference>
<dbReference type="OrthoDB" id="424572at2759"/>
<dbReference type="InterPro" id="IPR029044">
    <property type="entry name" value="Nucleotide-diphossugar_trans"/>
</dbReference>
<keyword evidence="14" id="KW-1185">Reference proteome</keyword>
<dbReference type="Gene3D" id="2.160.10.10">
    <property type="entry name" value="Hexapeptide repeat proteins"/>
    <property type="match status" value="1"/>
</dbReference>
<dbReference type="InterPro" id="IPR003307">
    <property type="entry name" value="W2_domain"/>
</dbReference>
<comment type="caution">
    <text evidence="13">The sequence shown here is derived from an EMBL/GenBank/DDBJ whole genome shotgun (WGS) entry which is preliminary data.</text>
</comment>
<dbReference type="PROSITE" id="PS51363">
    <property type="entry name" value="W2"/>
    <property type="match status" value="1"/>
</dbReference>
<keyword evidence="5" id="KW-0648">Protein biosynthesis</keyword>
<evidence type="ECO:0000259" key="12">
    <source>
        <dbReference type="PROSITE" id="PS51363"/>
    </source>
</evidence>